<reference evidence="10" key="4">
    <citation type="submission" date="2015-06" db="UniProtKB">
        <authorList>
            <consortium name="EnsemblMetazoa"/>
        </authorList>
    </citation>
    <scope>IDENTIFICATION</scope>
</reference>
<keyword evidence="5" id="KW-0479">Metal-binding</keyword>
<gene>
    <name evidence="9" type="ORF">AND_004722</name>
</gene>
<comment type="subcellular location">
    <subcellularLocation>
        <location evidence="2">Nucleus</location>
    </subcellularLocation>
</comment>
<keyword evidence="4" id="KW-0540">Nuclease</keyword>
<evidence type="ECO:0000256" key="5">
    <source>
        <dbReference type="ARBA" id="ARBA00022723"/>
    </source>
</evidence>
<dbReference type="PANTHER" id="PTHR22930:SF269">
    <property type="entry name" value="NUCLEASE HARBI1-LIKE PROTEIN"/>
    <property type="match status" value="1"/>
</dbReference>
<dbReference type="InterPro" id="IPR027806">
    <property type="entry name" value="HARBI1_dom"/>
</dbReference>
<evidence type="ECO:0000259" key="8">
    <source>
        <dbReference type="Pfam" id="PF13359"/>
    </source>
</evidence>
<keyword evidence="6" id="KW-0378">Hydrolase</keyword>
<evidence type="ECO:0000313" key="11">
    <source>
        <dbReference type="Proteomes" id="UP000000673"/>
    </source>
</evidence>
<keyword evidence="11" id="KW-1185">Reference proteome</keyword>
<dbReference type="EnsemblMetazoa" id="ADAC004722-RA">
    <property type="protein sequence ID" value="ADAC004722-PA"/>
    <property type="gene ID" value="ADAC004722"/>
</dbReference>
<dbReference type="GO" id="GO:0046872">
    <property type="term" value="F:metal ion binding"/>
    <property type="evidence" value="ECO:0007669"/>
    <property type="project" value="UniProtKB-KW"/>
</dbReference>
<reference evidence="9" key="2">
    <citation type="submission" date="2010-05" db="EMBL/GenBank/DDBJ databases">
        <authorList>
            <person name="Almeida L.G."/>
            <person name="Nicolas M.F."/>
            <person name="Souza R.C."/>
            <person name="Vasconcelos A.T.R."/>
        </authorList>
    </citation>
    <scope>NUCLEOTIDE SEQUENCE</scope>
</reference>
<keyword evidence="7" id="KW-0539">Nucleus</keyword>
<dbReference type="VEuPathDB" id="VectorBase:ADAC004722"/>
<evidence type="ECO:0000256" key="6">
    <source>
        <dbReference type="ARBA" id="ARBA00022801"/>
    </source>
</evidence>
<dbReference type="GO" id="GO:0016787">
    <property type="term" value="F:hydrolase activity"/>
    <property type="evidence" value="ECO:0007669"/>
    <property type="project" value="UniProtKB-KW"/>
</dbReference>
<dbReference type="GO" id="GO:0005634">
    <property type="term" value="C:nucleus"/>
    <property type="evidence" value="ECO:0007669"/>
    <property type="project" value="UniProtKB-SubCell"/>
</dbReference>
<dbReference type="EMBL" id="ADMH02001233">
    <property type="protein sequence ID" value="ETN63564.1"/>
    <property type="molecule type" value="Genomic_DNA"/>
</dbReference>
<accession>W5JLB5</accession>
<comment type="cofactor">
    <cofactor evidence="1">
        <name>a divalent metal cation</name>
        <dbReference type="ChEBI" id="CHEBI:60240"/>
    </cofactor>
</comment>
<dbReference type="eggNOG" id="KOG4585">
    <property type="taxonomic scope" value="Eukaryota"/>
</dbReference>
<dbReference type="Pfam" id="PF13359">
    <property type="entry name" value="DDE_Tnp_4"/>
    <property type="match status" value="1"/>
</dbReference>
<evidence type="ECO:0000256" key="3">
    <source>
        <dbReference type="ARBA" id="ARBA00006958"/>
    </source>
</evidence>
<reference evidence="9 11" key="1">
    <citation type="journal article" date="2010" name="BMC Genomics">
        <title>Combination of measures distinguishes pre-miRNAs from other stem-loops in the genome of the newly sequenced Anopheles darlingi.</title>
        <authorList>
            <person name="Mendes N.D."/>
            <person name="Freitas A.T."/>
            <person name="Vasconcelos A.T."/>
            <person name="Sagot M.F."/>
        </authorList>
    </citation>
    <scope>NUCLEOTIDE SEQUENCE</scope>
</reference>
<organism evidence="9">
    <name type="scientific">Anopheles darlingi</name>
    <name type="common">Mosquito</name>
    <dbReference type="NCBI Taxonomy" id="43151"/>
    <lineage>
        <taxon>Eukaryota</taxon>
        <taxon>Metazoa</taxon>
        <taxon>Ecdysozoa</taxon>
        <taxon>Arthropoda</taxon>
        <taxon>Hexapoda</taxon>
        <taxon>Insecta</taxon>
        <taxon>Pterygota</taxon>
        <taxon>Neoptera</taxon>
        <taxon>Endopterygota</taxon>
        <taxon>Diptera</taxon>
        <taxon>Nematocera</taxon>
        <taxon>Culicoidea</taxon>
        <taxon>Culicidae</taxon>
        <taxon>Anophelinae</taxon>
        <taxon>Anopheles</taxon>
    </lineage>
</organism>
<dbReference type="GO" id="GO:0004518">
    <property type="term" value="F:nuclease activity"/>
    <property type="evidence" value="ECO:0007669"/>
    <property type="project" value="UniProtKB-KW"/>
</dbReference>
<name>W5JLB5_ANODA</name>
<dbReference type="AlphaFoldDB" id="W5JLB5"/>
<proteinExistence type="inferred from homology"/>
<reference evidence="9" key="3">
    <citation type="journal article" date="2013" name="Nucleic Acids Res.">
        <title>The genome of Anopheles darlingi, the main neotropical malaria vector.</title>
        <authorList>
            <person name="Marinotti O."/>
            <person name="Cerqueira G.C."/>
            <person name="de Almeida L.G."/>
            <person name="Ferro M.I."/>
            <person name="Loreto E.L."/>
            <person name="Zaha A."/>
            <person name="Teixeira S.M."/>
            <person name="Wespiser A.R."/>
            <person name="Almeida E Silva A."/>
            <person name="Schlindwein A.D."/>
            <person name="Pacheco A.C."/>
            <person name="Silva A.L."/>
            <person name="Graveley B.R."/>
            <person name="Walenz B.P."/>
            <person name="Lima Bde A."/>
            <person name="Ribeiro C.A."/>
            <person name="Nunes-Silva C.G."/>
            <person name="de Carvalho C.R."/>
            <person name="Soares C.M."/>
            <person name="de Menezes C.B."/>
            <person name="Matiolli C."/>
            <person name="Caffrey D."/>
            <person name="Araujo D.A."/>
            <person name="de Oliveira D.M."/>
            <person name="Golenbock D."/>
            <person name="Grisard E.C."/>
            <person name="Fantinatti-Garboggini F."/>
            <person name="de Carvalho F.M."/>
            <person name="Barcellos F.G."/>
            <person name="Prosdocimi F."/>
            <person name="May G."/>
            <person name="Azevedo Junior G.M."/>
            <person name="Guimaraes G.M."/>
            <person name="Goldman G.H."/>
            <person name="Padilha I.Q."/>
            <person name="Batista Jda S."/>
            <person name="Ferro J.A."/>
            <person name="Ribeiro J.M."/>
            <person name="Fietto J.L."/>
            <person name="Dabbas K.M."/>
            <person name="Cerdeira L."/>
            <person name="Agnez-Lima L.F."/>
            <person name="Brocchi M."/>
            <person name="de Carvalho M.O."/>
            <person name="Teixeira Mde M."/>
            <person name="Diniz Maia Mde M."/>
            <person name="Goldman M.H."/>
            <person name="Cruz Schneider M.P."/>
            <person name="Felipe M.S."/>
            <person name="Hungria M."/>
            <person name="Nicolas M.F."/>
            <person name="Pereira M."/>
            <person name="Montes M.A."/>
            <person name="Cantao M.E."/>
            <person name="Vincentz M."/>
            <person name="Rafael M.S."/>
            <person name="Silverman N."/>
            <person name="Stoco P.H."/>
            <person name="Souza R.C."/>
            <person name="Vicentini R."/>
            <person name="Gazzinelli R.T."/>
            <person name="Neves Rde O."/>
            <person name="Silva R."/>
            <person name="Astolfi-Filho S."/>
            <person name="Maciel T.E."/>
            <person name="Urmenyi T.P."/>
            <person name="Tadei W.P."/>
            <person name="Camargo E.P."/>
            <person name="de Vasconcelos A.T."/>
        </authorList>
    </citation>
    <scope>NUCLEOTIDE SEQUENCE</scope>
</reference>
<dbReference type="STRING" id="43151.W5JLB5"/>
<dbReference type="HOGENOM" id="CLU_018552_6_0_1"/>
<dbReference type="OMA" id="ICFTILE"/>
<dbReference type="FunCoup" id="W5JLB5">
    <property type="interactions" value="1"/>
</dbReference>
<evidence type="ECO:0000256" key="2">
    <source>
        <dbReference type="ARBA" id="ARBA00004123"/>
    </source>
</evidence>
<evidence type="ECO:0000256" key="7">
    <source>
        <dbReference type="ARBA" id="ARBA00023242"/>
    </source>
</evidence>
<dbReference type="InterPro" id="IPR045249">
    <property type="entry name" value="HARBI1-like"/>
</dbReference>
<evidence type="ECO:0000256" key="1">
    <source>
        <dbReference type="ARBA" id="ARBA00001968"/>
    </source>
</evidence>
<sequence length="337" mass="38228">MLPVLEDLIDSTVGYSLGMTREDFEYLHGLIGPKIARMDTFLRRAISSKERFLITLRYLATGESYSSMQEIFQVSKQLMSRMIPEVCGSLIEVLQDYVKLPENKEEWLRVSQEYENRWKFPHAIGAVEGRYVALKAPMSSETEHSQTKRNCNVVLLGVVDSNSNFMYADIDSSDGALCLTKLNAMLENDLHIPEPEELDMFSTVKVPYMLLGDNGFPFSKHCIRPFEDAVSPGSIENHFNERLSIARCPVENAFGVLNNKFKILSRAILMDAAVARKVVLATVYLHNFVRRNYSAEDDEHFDPESAGLMPSIEHTPLDPSAELMEMRMHVANYLASN</sequence>
<dbReference type="VEuPathDB" id="VectorBase:ADAR2_001818"/>
<evidence type="ECO:0000256" key="4">
    <source>
        <dbReference type="ARBA" id="ARBA00022722"/>
    </source>
</evidence>
<dbReference type="Proteomes" id="UP000000673">
    <property type="component" value="Unassembled WGS sequence"/>
</dbReference>
<protein>
    <recommendedName>
        <fullName evidence="8">DDE Tnp4 domain-containing protein</fullName>
    </recommendedName>
</protein>
<evidence type="ECO:0000313" key="10">
    <source>
        <dbReference type="EnsemblMetazoa" id="ADAC004722-PA"/>
    </source>
</evidence>
<dbReference type="PANTHER" id="PTHR22930">
    <property type="match status" value="1"/>
</dbReference>
<feature type="domain" description="DDE Tnp4" evidence="8">
    <location>
        <begin position="199"/>
        <end position="287"/>
    </location>
</feature>
<comment type="similarity">
    <text evidence="3">Belongs to the HARBI1 family.</text>
</comment>
<evidence type="ECO:0000313" key="9">
    <source>
        <dbReference type="EMBL" id="ETN63564.1"/>
    </source>
</evidence>